<gene>
    <name evidence="3" type="ORF">HCJ94_13040</name>
</gene>
<dbReference type="PANTHER" id="PTHR35174">
    <property type="entry name" value="BLL7171 PROTEIN-RELATED"/>
    <property type="match status" value="1"/>
</dbReference>
<feature type="domain" description="YCII-related" evidence="2">
    <location>
        <begin position="1"/>
        <end position="104"/>
    </location>
</feature>
<dbReference type="Gene3D" id="3.30.70.1060">
    <property type="entry name" value="Dimeric alpha+beta barrel"/>
    <property type="match status" value="1"/>
</dbReference>
<dbReference type="SUPFAM" id="SSF54909">
    <property type="entry name" value="Dimeric alpha+beta barrel"/>
    <property type="match status" value="1"/>
</dbReference>
<comment type="caution">
    <text evidence="3">The sequence shown here is derived from an EMBL/GenBank/DDBJ whole genome shotgun (WGS) entry which is preliminary data.</text>
</comment>
<comment type="similarity">
    <text evidence="1">Belongs to the YciI family.</text>
</comment>
<dbReference type="RefSeq" id="WP_168001267.1">
    <property type="nucleotide sequence ID" value="NZ_JAATEO010000012.1"/>
</dbReference>
<reference evidence="3 4" key="1">
    <citation type="submission" date="2020-03" db="EMBL/GenBank/DDBJ databases">
        <title>WGS of actinomycetes isolated from Thailand.</title>
        <authorList>
            <person name="Thawai C."/>
        </authorList>
    </citation>
    <scope>NUCLEOTIDE SEQUENCE [LARGE SCALE GENOMIC DNA]</scope>
    <source>
        <strain evidence="3 4">HSS6-12</strain>
    </source>
</reference>
<dbReference type="InterPro" id="IPR011008">
    <property type="entry name" value="Dimeric_a/b-barrel"/>
</dbReference>
<accession>A0ABX0Z6U2</accession>
<evidence type="ECO:0000256" key="1">
    <source>
        <dbReference type="ARBA" id="ARBA00007689"/>
    </source>
</evidence>
<protein>
    <recommendedName>
        <fullName evidence="2">YCII-related domain-containing protein</fullName>
    </recommendedName>
</protein>
<dbReference type="PANTHER" id="PTHR35174:SF3">
    <property type="entry name" value="BLL7171 PROTEIN"/>
    <property type="match status" value="1"/>
</dbReference>
<dbReference type="InterPro" id="IPR005545">
    <property type="entry name" value="YCII"/>
</dbReference>
<dbReference type="Pfam" id="PF03795">
    <property type="entry name" value="YCII"/>
    <property type="match status" value="1"/>
</dbReference>
<evidence type="ECO:0000313" key="3">
    <source>
        <dbReference type="EMBL" id="NJP32887.1"/>
    </source>
</evidence>
<dbReference type="Proteomes" id="UP000783871">
    <property type="component" value="Unassembled WGS sequence"/>
</dbReference>
<proteinExistence type="inferred from homology"/>
<keyword evidence="4" id="KW-1185">Reference proteome</keyword>
<organism evidence="3 4">
    <name type="scientific">Micromonospora thermarum</name>
    <dbReference type="NCBI Taxonomy" id="2720024"/>
    <lineage>
        <taxon>Bacteria</taxon>
        <taxon>Bacillati</taxon>
        <taxon>Actinomycetota</taxon>
        <taxon>Actinomycetes</taxon>
        <taxon>Micromonosporales</taxon>
        <taxon>Micromonosporaceae</taxon>
        <taxon>Micromonospora</taxon>
    </lineage>
</organism>
<evidence type="ECO:0000313" key="4">
    <source>
        <dbReference type="Proteomes" id="UP000783871"/>
    </source>
</evidence>
<sequence>MKYLMLIYGNEEIWNSLPAGDLTTLIGEVDAFNEALRASGELVESQGLVSRARSVRMVGDAPVVTDGPYLEAKEYVGSYFVVDVDSEERALEIARSYPALRFGSGRSGGGLEVWPLMTGTGGDL</sequence>
<evidence type="ECO:0000259" key="2">
    <source>
        <dbReference type="Pfam" id="PF03795"/>
    </source>
</evidence>
<dbReference type="EMBL" id="JAATEO010000012">
    <property type="protein sequence ID" value="NJP32887.1"/>
    <property type="molecule type" value="Genomic_DNA"/>
</dbReference>
<name>A0ABX0Z6U2_9ACTN</name>